<evidence type="ECO:0000313" key="2">
    <source>
        <dbReference type="EMBL" id="TBN48726.1"/>
    </source>
</evidence>
<keyword evidence="1" id="KW-0812">Transmembrane</keyword>
<protein>
    <submittedName>
        <fullName evidence="2">DUF423 domain-containing protein</fullName>
    </submittedName>
</protein>
<evidence type="ECO:0000256" key="1">
    <source>
        <dbReference type="SAM" id="Phobius"/>
    </source>
</evidence>
<keyword evidence="3" id="KW-1185">Reference proteome</keyword>
<comment type="caution">
    <text evidence="2">The sequence shown here is derived from an EMBL/GenBank/DDBJ whole genome shotgun (WGS) entry which is preliminary data.</text>
</comment>
<feature type="transmembrane region" description="Helical" evidence="1">
    <location>
        <begin position="96"/>
        <end position="118"/>
    </location>
</feature>
<proteinExistence type="predicted"/>
<dbReference type="Proteomes" id="UP000291613">
    <property type="component" value="Unassembled WGS sequence"/>
</dbReference>
<dbReference type="OrthoDB" id="7173378at2"/>
<organism evidence="2 3">
    <name type="scientific">Hansschlegelia quercus</name>
    <dbReference type="NCBI Taxonomy" id="2528245"/>
    <lineage>
        <taxon>Bacteria</taxon>
        <taxon>Pseudomonadati</taxon>
        <taxon>Pseudomonadota</taxon>
        <taxon>Alphaproteobacteria</taxon>
        <taxon>Hyphomicrobiales</taxon>
        <taxon>Methylopilaceae</taxon>
        <taxon>Hansschlegelia</taxon>
    </lineage>
</organism>
<keyword evidence="1" id="KW-0472">Membrane</keyword>
<dbReference type="RefSeq" id="WP_131004210.1">
    <property type="nucleotide sequence ID" value="NZ_JBHSZR010000009.1"/>
</dbReference>
<sequence>MTLRSPRLLLAIAGLYGAAGVAAGAVAAHRVDDPRLLTASTFLMIHAAALAGLSAAIPALGLGRIASVACWGLAIGTLMFCGDLLLRVWLGSSPLPVAPFGGSLMILSWLALIAGALIPHRKA</sequence>
<dbReference type="AlphaFoldDB" id="A0A4Q9GC02"/>
<name>A0A4Q9GC02_9HYPH</name>
<accession>A0A4Q9GC02</accession>
<dbReference type="EMBL" id="SIUB01000007">
    <property type="protein sequence ID" value="TBN48726.1"/>
    <property type="molecule type" value="Genomic_DNA"/>
</dbReference>
<gene>
    <name evidence="2" type="ORF">EYR15_14170</name>
</gene>
<reference evidence="2 3" key="1">
    <citation type="submission" date="2019-02" db="EMBL/GenBank/DDBJ databases">
        <title>Hansschlegelia quercus sp. nov., a novel methylotrophic bacterium from buds of oak (Quercus robur L.).</title>
        <authorList>
            <person name="Agafonova N.V."/>
            <person name="Kaparullina E.N."/>
            <person name="Grouzdev D.S."/>
            <person name="Doronina N.V."/>
        </authorList>
    </citation>
    <scope>NUCLEOTIDE SEQUENCE [LARGE SCALE GENOMIC DNA]</scope>
    <source>
        <strain evidence="2 3">Dub</strain>
    </source>
</reference>
<evidence type="ECO:0000313" key="3">
    <source>
        <dbReference type="Proteomes" id="UP000291613"/>
    </source>
</evidence>
<keyword evidence="1" id="KW-1133">Transmembrane helix</keyword>
<dbReference type="Pfam" id="PF04241">
    <property type="entry name" value="DUF423"/>
    <property type="match status" value="1"/>
</dbReference>
<feature type="transmembrane region" description="Helical" evidence="1">
    <location>
        <begin position="37"/>
        <end position="61"/>
    </location>
</feature>
<feature type="transmembrane region" description="Helical" evidence="1">
    <location>
        <begin position="68"/>
        <end position="90"/>
    </location>
</feature>
<dbReference type="InterPro" id="IPR006696">
    <property type="entry name" value="DUF423"/>
</dbReference>